<evidence type="ECO:0000313" key="3">
    <source>
        <dbReference type="Proteomes" id="UP000676169"/>
    </source>
</evidence>
<sequence>MSDSTQDPTPAPAKAVSRWRVGSLSVVQIALIIALLVAVNYLASLYFQTKDASQVGDFSLSERSLKYLHSDAVRKHKDPIRLIVAMRASATMSDRVRALAEDYSRHSGGKITIKLIDPVRNLDEAQKLAATYGMYDPANQQISRKDLVIIDARSQEQIDAATKEKKPTSANVRIINTETMLTYKVEAGKQRTLEGFQAEDLITAGLMAAIEGTPRKVYFLADKSRMDTESANSPWRTLEKNLALQNLILEPINIAGLASIPQDAAGVALVAPKYDFTPEEIFTLESYWDRPKSALIVLLKPDDVPDRLRAFLRANGVTPRRDRVITVRNHQTLSTVHGNFTEGVSFLGGLAKQSTILDGVSSSLEVRENAGEDQLSDRQIHPLALIQAAPEFWGETKFGQGKETFDALEDKGAPIFLAAGVTRGSESDDRFADQSSRMLVMSNTDFLDPSRLMESNVDFLASSVNWLVGREEMAGVGPRLIGKYRLPMLDAQAAFINRINLFFLPAFVLVIAGFVWSSRRA</sequence>
<evidence type="ECO:0000256" key="1">
    <source>
        <dbReference type="SAM" id="Phobius"/>
    </source>
</evidence>
<organism evidence="2 3">
    <name type="scientific">Luteolibacter ambystomatis</name>
    <dbReference type="NCBI Taxonomy" id="2824561"/>
    <lineage>
        <taxon>Bacteria</taxon>
        <taxon>Pseudomonadati</taxon>
        <taxon>Verrucomicrobiota</taxon>
        <taxon>Verrucomicrobiia</taxon>
        <taxon>Verrucomicrobiales</taxon>
        <taxon>Verrucomicrobiaceae</taxon>
        <taxon>Luteolibacter</taxon>
    </lineage>
</organism>
<dbReference type="RefSeq" id="WP_211629576.1">
    <property type="nucleotide sequence ID" value="NZ_CP073100.1"/>
</dbReference>
<dbReference type="AlphaFoldDB" id="A0A975IXS1"/>
<gene>
    <name evidence="2" type="ORF">KBB96_11445</name>
</gene>
<protein>
    <submittedName>
        <fullName evidence="2">Gldg family protein</fullName>
    </submittedName>
</protein>
<evidence type="ECO:0000313" key="2">
    <source>
        <dbReference type="EMBL" id="QUE49487.1"/>
    </source>
</evidence>
<feature type="transmembrane region" description="Helical" evidence="1">
    <location>
        <begin position="21"/>
        <end position="43"/>
    </location>
</feature>
<dbReference type="Proteomes" id="UP000676169">
    <property type="component" value="Chromosome"/>
</dbReference>
<reference evidence="2" key="1">
    <citation type="submission" date="2021-04" db="EMBL/GenBank/DDBJ databases">
        <title>Luteolibacter sp. 32A isolated from the skin of an Anderson's salamander (Ambystoma andersonii).</title>
        <authorList>
            <person name="Spergser J."/>
            <person name="Busse H.-J."/>
        </authorList>
    </citation>
    <scope>NUCLEOTIDE SEQUENCE</scope>
    <source>
        <strain evidence="2">32A</strain>
    </source>
</reference>
<name>A0A975IXS1_9BACT</name>
<keyword evidence="3" id="KW-1185">Reference proteome</keyword>
<proteinExistence type="predicted"/>
<keyword evidence="1" id="KW-1133">Transmembrane helix</keyword>
<keyword evidence="1" id="KW-0472">Membrane</keyword>
<feature type="transmembrane region" description="Helical" evidence="1">
    <location>
        <begin position="495"/>
        <end position="516"/>
    </location>
</feature>
<accession>A0A975IXS1</accession>
<dbReference type="KEGG" id="lamb:KBB96_11445"/>
<dbReference type="EMBL" id="CP073100">
    <property type="protein sequence ID" value="QUE49487.1"/>
    <property type="molecule type" value="Genomic_DNA"/>
</dbReference>
<keyword evidence="1" id="KW-0812">Transmembrane</keyword>